<dbReference type="PANTHER" id="PTHR34979">
    <property type="entry name" value="INNER MEMBRANE PROTEIN YGAZ"/>
    <property type="match status" value="1"/>
</dbReference>
<dbReference type="PANTHER" id="PTHR34979:SF1">
    <property type="entry name" value="INNER MEMBRANE PROTEIN YGAZ"/>
    <property type="match status" value="1"/>
</dbReference>
<dbReference type="Pfam" id="PF03591">
    <property type="entry name" value="AzlC"/>
    <property type="match status" value="1"/>
</dbReference>
<comment type="similarity">
    <text evidence="2">Belongs to the AzlC family.</text>
</comment>
<sequence length="228" mass="23596">MSDRADFVSGVWAAVPTLPANIPFGFVAGAAAVQAGFTDIQAVAMSGLIFGGASQLAAIELFNEGAPLAVVALTAVVVNLRYVMYSAAIAPYFREFTEKWRLFCSQFIVDTTFAIAVTEYERDESTDRMAFYLGEVAAIYVAYVGGTAAGVVFGDRMPDGLQLDFAVPLLFLALLVPSITDEATSVAAAVGGFAAVVGAGLPMNLGIVVAALCGIVAAALVDFTEVAA</sequence>
<feature type="transmembrane region" description="Helical" evidence="8">
    <location>
        <begin position="161"/>
        <end position="180"/>
    </location>
</feature>
<dbReference type="EMBL" id="JBHRWN010000002">
    <property type="protein sequence ID" value="MFC3478852.1"/>
    <property type="molecule type" value="Genomic_DNA"/>
</dbReference>
<dbReference type="RefSeq" id="WP_232569662.1">
    <property type="nucleotide sequence ID" value="NZ_CP089466.1"/>
</dbReference>
<keyword evidence="4" id="KW-1003">Cell membrane</keyword>
<feature type="transmembrane region" description="Helical" evidence="8">
    <location>
        <begin position="68"/>
        <end position="93"/>
    </location>
</feature>
<evidence type="ECO:0000313" key="10">
    <source>
        <dbReference type="Proteomes" id="UP001595660"/>
    </source>
</evidence>
<evidence type="ECO:0000256" key="1">
    <source>
        <dbReference type="ARBA" id="ARBA00004651"/>
    </source>
</evidence>
<evidence type="ECO:0000256" key="4">
    <source>
        <dbReference type="ARBA" id="ARBA00022475"/>
    </source>
</evidence>
<dbReference type="GO" id="GO:0005886">
    <property type="term" value="C:plasma membrane"/>
    <property type="evidence" value="ECO:0007669"/>
    <property type="project" value="UniProtKB-SubCell"/>
</dbReference>
<reference evidence="9 10" key="1">
    <citation type="journal article" date="2019" name="Int. J. Syst. Evol. Microbiol.">
        <title>The Global Catalogue of Microorganisms (GCM) 10K type strain sequencing project: providing services to taxonomists for standard genome sequencing and annotation.</title>
        <authorList>
            <consortium name="The Broad Institute Genomics Platform"/>
            <consortium name="The Broad Institute Genome Sequencing Center for Infectious Disease"/>
            <person name="Wu L."/>
            <person name="Ma J."/>
        </authorList>
    </citation>
    <scope>NUCLEOTIDE SEQUENCE [LARGE SCALE GENOMIC DNA]</scope>
    <source>
        <strain evidence="9 10">CGMCC 1.12562</strain>
    </source>
</reference>
<evidence type="ECO:0000256" key="2">
    <source>
        <dbReference type="ARBA" id="ARBA00010735"/>
    </source>
</evidence>
<feature type="transmembrane region" description="Helical" evidence="8">
    <location>
        <begin position="130"/>
        <end position="154"/>
    </location>
</feature>
<evidence type="ECO:0000256" key="7">
    <source>
        <dbReference type="ARBA" id="ARBA00023136"/>
    </source>
</evidence>
<protein>
    <submittedName>
        <fullName evidence="9">AzlC family ABC transporter permease</fullName>
    </submittedName>
</protein>
<evidence type="ECO:0000256" key="8">
    <source>
        <dbReference type="SAM" id="Phobius"/>
    </source>
</evidence>
<proteinExistence type="inferred from homology"/>
<name>A0ABD5NIN5_9EURY</name>
<comment type="caution">
    <text evidence="9">The sequence shown here is derived from an EMBL/GenBank/DDBJ whole genome shotgun (WGS) entry which is preliminary data.</text>
</comment>
<dbReference type="InterPro" id="IPR011606">
    <property type="entry name" value="Brnchd-chn_aa_trnsp_permease"/>
</dbReference>
<evidence type="ECO:0000256" key="6">
    <source>
        <dbReference type="ARBA" id="ARBA00022989"/>
    </source>
</evidence>
<evidence type="ECO:0000256" key="5">
    <source>
        <dbReference type="ARBA" id="ARBA00022692"/>
    </source>
</evidence>
<feature type="transmembrane region" description="Helical" evidence="8">
    <location>
        <begin position="192"/>
        <end position="221"/>
    </location>
</feature>
<evidence type="ECO:0000256" key="3">
    <source>
        <dbReference type="ARBA" id="ARBA00022448"/>
    </source>
</evidence>
<dbReference type="AlphaFoldDB" id="A0ABD5NIN5"/>
<comment type="subcellular location">
    <subcellularLocation>
        <location evidence="1">Cell membrane</location>
        <topology evidence="1">Multi-pass membrane protein</topology>
    </subcellularLocation>
</comment>
<feature type="transmembrane region" description="Helical" evidence="8">
    <location>
        <begin position="12"/>
        <end position="33"/>
    </location>
</feature>
<keyword evidence="6 8" id="KW-1133">Transmembrane helix</keyword>
<keyword evidence="10" id="KW-1185">Reference proteome</keyword>
<organism evidence="9 10">
    <name type="scientific">Halobacterium litoreum</name>
    <dbReference type="NCBI Taxonomy" id="2039234"/>
    <lineage>
        <taxon>Archaea</taxon>
        <taxon>Methanobacteriati</taxon>
        <taxon>Methanobacteriota</taxon>
        <taxon>Stenosarchaea group</taxon>
        <taxon>Halobacteria</taxon>
        <taxon>Halobacteriales</taxon>
        <taxon>Halobacteriaceae</taxon>
        <taxon>Halobacterium</taxon>
    </lineage>
</organism>
<dbReference type="GeneID" id="69118133"/>
<accession>A0ABD5NIN5</accession>
<evidence type="ECO:0000313" key="9">
    <source>
        <dbReference type="EMBL" id="MFC3478852.1"/>
    </source>
</evidence>
<gene>
    <name evidence="9" type="ORF">ACFOKC_14065</name>
</gene>
<keyword evidence="5 8" id="KW-0812">Transmembrane</keyword>
<dbReference type="Proteomes" id="UP001595660">
    <property type="component" value="Unassembled WGS sequence"/>
</dbReference>
<keyword evidence="3" id="KW-0813">Transport</keyword>
<keyword evidence="7 8" id="KW-0472">Membrane</keyword>